<organism evidence="1 2">
    <name type="scientific">Dialister succinatiphilus YIT 11850</name>
    <dbReference type="NCBI Taxonomy" id="742743"/>
    <lineage>
        <taxon>Bacteria</taxon>
        <taxon>Bacillati</taxon>
        <taxon>Bacillota</taxon>
        <taxon>Negativicutes</taxon>
        <taxon>Veillonellales</taxon>
        <taxon>Veillonellaceae</taxon>
        <taxon>Dialister</taxon>
    </lineage>
</organism>
<dbReference type="Proteomes" id="UP000003277">
    <property type="component" value="Unassembled WGS sequence"/>
</dbReference>
<name>H1D2P5_9FIRM</name>
<evidence type="ECO:0000313" key="1">
    <source>
        <dbReference type="EMBL" id="EHO62165.1"/>
    </source>
</evidence>
<reference evidence="1 2" key="1">
    <citation type="submission" date="2011-11" db="EMBL/GenBank/DDBJ databases">
        <title>The Genome Sequence of Dialister succinatiphilus YIT 11850.</title>
        <authorList>
            <consortium name="The Broad Institute Genome Sequencing Platform"/>
            <person name="Earl A."/>
            <person name="Ward D."/>
            <person name="Feldgarden M."/>
            <person name="Gevers D."/>
            <person name="Morotomi M."/>
            <person name="Young S.K."/>
            <person name="Zeng Q."/>
            <person name="Gargeya S."/>
            <person name="Fitzgerald M."/>
            <person name="Haas B."/>
            <person name="Abouelleil A."/>
            <person name="Alvarado L."/>
            <person name="Arachchi H.M."/>
            <person name="Berlin A."/>
            <person name="Brown A."/>
            <person name="Chapman S.B."/>
            <person name="Dunbar C."/>
            <person name="Gearin G."/>
            <person name="Goldberg J."/>
            <person name="Griggs A."/>
            <person name="Gujja S."/>
            <person name="Heiman D."/>
            <person name="Howarth C."/>
            <person name="Lui A."/>
            <person name="MacDonald P.J.P."/>
            <person name="Montmayeur A."/>
            <person name="Murphy C."/>
            <person name="Neiman D."/>
            <person name="Pearson M."/>
            <person name="Priest M."/>
            <person name="Roberts A."/>
            <person name="Saif S."/>
            <person name="Shea T."/>
            <person name="Sisk P."/>
            <person name="Stolte C."/>
            <person name="Sykes S."/>
            <person name="Wortman J."/>
            <person name="Nusbaum C."/>
            <person name="Birren B."/>
        </authorList>
    </citation>
    <scope>NUCLEOTIDE SEQUENCE [LARGE SCALE GENOMIC DNA]</scope>
    <source>
        <strain evidence="1 2">YIT 11850</strain>
    </source>
</reference>
<dbReference type="STRING" id="742743.HMPREF9453_01883"/>
<dbReference type="HOGENOM" id="CLU_1014639_0_0_9"/>
<accession>H1D2P5</accession>
<evidence type="ECO:0000313" key="2">
    <source>
        <dbReference type="Proteomes" id="UP000003277"/>
    </source>
</evidence>
<proteinExistence type="predicted"/>
<keyword evidence="2" id="KW-1185">Reference proteome</keyword>
<sequence length="274" mass="30802">MMANVKVMFKEVSGFGIIKAFQNFPKKQVDVEEIKDSIKKDIFKGNYVNLFNDNSLNIAMLVKPGLGLGIISYKENEVEIPILSNSLLSIVKIGVGSGFQTSTSFYEMYFVDTIDAQVESDRNEVIAEKKPAEALLDPSVPRVTEEILYKGGKLSDSGNRYGRYVTPEGQNYILIEKIHRHSKFNRARAVRIGDPIKLDVHKRYVIPAFMIIWNGPCKDRYGNFFMPDDIVESTLVHAAQTRGMFSKEAHTESTASENTKLVPAAEQEIKGIIE</sequence>
<gene>
    <name evidence="1" type="ORF">HMPREF9453_01883</name>
</gene>
<dbReference type="PATRIC" id="fig|742743.3.peg.1902"/>
<comment type="caution">
    <text evidence="1">The sequence shown here is derived from an EMBL/GenBank/DDBJ whole genome shotgun (WGS) entry which is preliminary data.</text>
</comment>
<dbReference type="AlphaFoldDB" id="H1D2P5"/>
<dbReference type="RefSeq" id="WP_008860377.1">
    <property type="nucleotide sequence ID" value="NZ_JH591189.1"/>
</dbReference>
<protein>
    <submittedName>
        <fullName evidence="1">Uncharacterized protein</fullName>
    </submittedName>
</protein>
<dbReference type="EMBL" id="ADLT01000065">
    <property type="protein sequence ID" value="EHO62165.1"/>
    <property type="molecule type" value="Genomic_DNA"/>
</dbReference>